<dbReference type="InterPro" id="IPR007074">
    <property type="entry name" value="LicD/FKTN/FKRP_NTP_transf"/>
</dbReference>
<accession>A0A842FFT5</accession>
<feature type="domain" description="LicD/FKTN/FKRP nucleotidyltransferase" evidence="1">
    <location>
        <begin position="29"/>
        <end position="242"/>
    </location>
</feature>
<dbReference type="EMBL" id="JAARYY010000003">
    <property type="protein sequence ID" value="MBC2243469.1"/>
    <property type="molecule type" value="Genomic_DNA"/>
</dbReference>
<reference evidence="2 3" key="1">
    <citation type="submission" date="2020-03" db="EMBL/GenBank/DDBJ databases">
        <title>Soil Listeria distribution.</title>
        <authorList>
            <person name="Liao J."/>
            <person name="Wiedmann M."/>
        </authorList>
    </citation>
    <scope>NUCLEOTIDE SEQUENCE [LARGE SCALE GENOMIC DNA]</scope>
    <source>
        <strain evidence="2 3">FSL L7-0153</strain>
    </source>
</reference>
<comment type="caution">
    <text evidence="2">The sequence shown here is derived from an EMBL/GenBank/DDBJ whole genome shotgun (WGS) entry which is preliminary data.</text>
</comment>
<dbReference type="PANTHER" id="PTHR43404:SF2">
    <property type="entry name" value="LIPOPOLYSACCHARIDE CHOLINEPHOSPHOTRANSFERASE LICD"/>
    <property type="match status" value="1"/>
</dbReference>
<evidence type="ECO:0000313" key="2">
    <source>
        <dbReference type="EMBL" id="MBC2243469.1"/>
    </source>
</evidence>
<dbReference type="Gene3D" id="3.30.460.40">
    <property type="match status" value="1"/>
</dbReference>
<name>A0A842FFT5_9LIST</name>
<organism evidence="2 3">
    <name type="scientific">Listeria booriae</name>
    <dbReference type="NCBI Taxonomy" id="1552123"/>
    <lineage>
        <taxon>Bacteria</taxon>
        <taxon>Bacillati</taxon>
        <taxon>Bacillota</taxon>
        <taxon>Bacilli</taxon>
        <taxon>Bacillales</taxon>
        <taxon>Listeriaceae</taxon>
        <taxon>Listeria</taxon>
    </lineage>
</organism>
<protein>
    <submittedName>
        <fullName evidence="2">LicD family protein</fullName>
    </submittedName>
</protein>
<dbReference type="InterPro" id="IPR052942">
    <property type="entry name" value="LPS_cholinephosphotransferase"/>
</dbReference>
<proteinExistence type="predicted"/>
<evidence type="ECO:0000313" key="3">
    <source>
        <dbReference type="Proteomes" id="UP000550367"/>
    </source>
</evidence>
<sequence length="266" mass="31991">MYTSTSAHSKVSRLRQQQLSILKNVVAICQRHNLIYFLDGGTLAGALMYNGFGIYDDDIDISMPREDFEKFISICQDELSQDNYLDYYTTNSNYYLTFAKVKNRTVNYPEKDREIQDYSHVFIDIFPLDGMKKKEGMRTITTMFLNDVIKNMIFMRNSTKKKRKIKELYSFFLQFIKTRHLFRIYYFLFTRENDSKYYINHGGRRKETKSQVIQKELYVPAKEHYFVDNYYSIPRLPEEVITTYGFGYMDRYRNKKTFSHVEIERL</sequence>
<evidence type="ECO:0000259" key="1">
    <source>
        <dbReference type="Pfam" id="PF04991"/>
    </source>
</evidence>
<dbReference type="Proteomes" id="UP000550367">
    <property type="component" value="Unassembled WGS sequence"/>
</dbReference>
<dbReference type="GO" id="GO:0009100">
    <property type="term" value="P:glycoprotein metabolic process"/>
    <property type="evidence" value="ECO:0007669"/>
    <property type="project" value="UniProtKB-ARBA"/>
</dbReference>
<dbReference type="AlphaFoldDB" id="A0A842FFT5"/>
<gene>
    <name evidence="2" type="ORF">HCB25_05265</name>
</gene>
<dbReference type="PANTHER" id="PTHR43404">
    <property type="entry name" value="LIPOPOLYSACCHARIDE CHOLINEPHOSPHOTRANSFERASE LICD"/>
    <property type="match status" value="1"/>
</dbReference>
<dbReference type="Pfam" id="PF04991">
    <property type="entry name" value="LicD"/>
    <property type="match status" value="1"/>
</dbReference>
<dbReference type="RefSeq" id="WP_185379259.1">
    <property type="nucleotide sequence ID" value="NZ_JAAROR010000002.1"/>
</dbReference>